<dbReference type="SUPFAM" id="SSF51695">
    <property type="entry name" value="PLC-like phosphodiesterases"/>
    <property type="match status" value="1"/>
</dbReference>
<comment type="caution">
    <text evidence="3">The sequence shown here is derived from an EMBL/GenBank/DDBJ whole genome shotgun (WGS) entry which is preliminary data.</text>
</comment>
<feature type="transmembrane region" description="Helical" evidence="1">
    <location>
        <begin position="120"/>
        <end position="143"/>
    </location>
</feature>
<dbReference type="Pfam" id="PF10110">
    <property type="entry name" value="GPDPase_memb"/>
    <property type="match status" value="1"/>
</dbReference>
<dbReference type="Proteomes" id="UP000178622">
    <property type="component" value="Unassembled WGS sequence"/>
</dbReference>
<feature type="domain" description="GP-PDE" evidence="2">
    <location>
        <begin position="338"/>
        <end position="566"/>
    </location>
</feature>
<feature type="transmembrane region" description="Helical" evidence="1">
    <location>
        <begin position="214"/>
        <end position="242"/>
    </location>
</feature>
<sequence length="594" mass="68404">MKSSLTFIKSNTKQFFKKWDRTIFLSLFISFYLDIVIFSANFGFHKVMEWNDIPYISYNNLGMFLSKPFALLGFILIFLFIIFSVFIQFSFLIRGISQIDSSTFQISRIIKDTYRSIPRLFGPSAIFLTIYFILVIPFAGTIFKTRLLDKVVIPQFILDFLSNNGWIALGIAVLSIAVAYIGLRLMFVLPLMIMNDMSFAQAMKESLAITKKKFWYYTLRLFMVSAISTIVAVIVYILVYIFQYIEDGLAKPIPLIMGILNLSLVQLVSLFIILWANFILIQLLLSNEKVKPDALINQKDVKQTRFPRWLVLTFVSFTVFFYVVGNWIFLVDTVEHPALNISHRGVDARYGVQNTIPALQHTIKTAHPDYVEMDIQETSDKKFVVMHDENLRVLTGVNKRPQELTLAELTKLVAKENGSSAPVVSFDDYLKAANSHKQKLLVEIKTTRYDSKDYVSNFVKQYEKELMDYGHEIHSLDYNAVKEVKKNSKLKTYFILPYNFIFPRTDADGYTMEQTTLNESFVDEAHLRKQNVYAWTVNDIDSMKKMALINVDGIITDNSSDLNGVINELKENPKFADKILDYLVSVDLEKSLGN</sequence>
<dbReference type="InterPro" id="IPR030395">
    <property type="entry name" value="GP_PDE_dom"/>
</dbReference>
<dbReference type="InterPro" id="IPR017946">
    <property type="entry name" value="PLC-like_Pdiesterase_TIM-brl"/>
</dbReference>
<reference evidence="4" key="1">
    <citation type="submission" date="2016-09" db="EMBL/GenBank/DDBJ databases">
        <title>Draft genome sequence of a novel species of the family Streptococcaceae isolated from flowers.</title>
        <authorList>
            <person name="Chuah L.-O."/>
            <person name="Yap K.-P."/>
            <person name="Thong K.L."/>
            <person name="Liong M.T."/>
            <person name="Ahmad R."/>
            <person name="Rusul G."/>
        </authorList>
    </citation>
    <scope>NUCLEOTIDE SEQUENCE [LARGE SCALE GENOMIC DNA]</scope>
    <source>
        <strain evidence="4">DF1</strain>
    </source>
</reference>
<dbReference type="Pfam" id="PF03009">
    <property type="entry name" value="GDPD"/>
    <property type="match status" value="1"/>
</dbReference>
<evidence type="ECO:0000313" key="4">
    <source>
        <dbReference type="Proteomes" id="UP000178622"/>
    </source>
</evidence>
<dbReference type="STRING" id="1859473.BG261_07435"/>
<name>A0A1E8GL70_9LACT</name>
<feature type="transmembrane region" description="Helical" evidence="1">
    <location>
        <begin position="69"/>
        <end position="93"/>
    </location>
</feature>
<dbReference type="OrthoDB" id="384721at2"/>
<keyword evidence="1" id="KW-1133">Transmembrane helix</keyword>
<evidence type="ECO:0000259" key="2">
    <source>
        <dbReference type="PROSITE" id="PS51704"/>
    </source>
</evidence>
<feature type="transmembrane region" description="Helical" evidence="1">
    <location>
        <begin position="21"/>
        <end position="44"/>
    </location>
</feature>
<dbReference type="InterPro" id="IPR018476">
    <property type="entry name" value="GlyceroP-diester-Pdiesterase_M"/>
</dbReference>
<dbReference type="AlphaFoldDB" id="A0A1E8GL70"/>
<dbReference type="RefSeq" id="WP_070793100.1">
    <property type="nucleotide sequence ID" value="NZ_MKIR01000024.1"/>
</dbReference>
<gene>
    <name evidence="3" type="ORF">BG261_07435</name>
</gene>
<proteinExistence type="predicted"/>
<evidence type="ECO:0000313" key="3">
    <source>
        <dbReference type="EMBL" id="OFI48716.1"/>
    </source>
</evidence>
<dbReference type="CDD" id="cd08579">
    <property type="entry name" value="GDPD_memb_like"/>
    <property type="match status" value="1"/>
</dbReference>
<dbReference type="EMBL" id="MKIR01000024">
    <property type="protein sequence ID" value="OFI48716.1"/>
    <property type="molecule type" value="Genomic_DNA"/>
</dbReference>
<feature type="transmembrane region" description="Helical" evidence="1">
    <location>
        <begin position="306"/>
        <end position="330"/>
    </location>
</feature>
<dbReference type="PANTHER" id="PTHR46211:SF8">
    <property type="entry name" value="PHOSPHODIESTERASE"/>
    <property type="match status" value="1"/>
</dbReference>
<dbReference type="PROSITE" id="PS51704">
    <property type="entry name" value="GP_PDE"/>
    <property type="match status" value="1"/>
</dbReference>
<keyword evidence="4" id="KW-1185">Reference proteome</keyword>
<dbReference type="GO" id="GO:0006629">
    <property type="term" value="P:lipid metabolic process"/>
    <property type="evidence" value="ECO:0007669"/>
    <property type="project" value="InterPro"/>
</dbReference>
<evidence type="ECO:0000256" key="1">
    <source>
        <dbReference type="SAM" id="Phobius"/>
    </source>
</evidence>
<dbReference type="Gene3D" id="3.20.20.190">
    <property type="entry name" value="Phosphatidylinositol (PI) phosphodiesterase"/>
    <property type="match status" value="1"/>
</dbReference>
<dbReference type="PANTHER" id="PTHR46211">
    <property type="entry name" value="GLYCEROPHOSPHORYL DIESTER PHOSPHODIESTERASE"/>
    <property type="match status" value="1"/>
</dbReference>
<keyword evidence="1" id="KW-0812">Transmembrane</keyword>
<feature type="transmembrane region" description="Helical" evidence="1">
    <location>
        <begin position="262"/>
        <end position="285"/>
    </location>
</feature>
<dbReference type="GO" id="GO:0008081">
    <property type="term" value="F:phosphoric diester hydrolase activity"/>
    <property type="evidence" value="ECO:0007669"/>
    <property type="project" value="InterPro"/>
</dbReference>
<keyword evidence="1" id="KW-0472">Membrane</keyword>
<organism evidence="3 4">
    <name type="scientific">Floricoccus tropicus</name>
    <dbReference type="NCBI Taxonomy" id="1859473"/>
    <lineage>
        <taxon>Bacteria</taxon>
        <taxon>Bacillati</taxon>
        <taxon>Bacillota</taxon>
        <taxon>Bacilli</taxon>
        <taxon>Lactobacillales</taxon>
        <taxon>Streptococcaceae</taxon>
        <taxon>Floricoccus</taxon>
    </lineage>
</organism>
<accession>A0A1E8GL70</accession>
<feature type="transmembrane region" description="Helical" evidence="1">
    <location>
        <begin position="166"/>
        <end position="193"/>
    </location>
</feature>
<protein>
    <recommendedName>
        <fullName evidence="2">GP-PDE domain-containing protein</fullName>
    </recommendedName>
</protein>